<name>A0A0E0KSG2_ORYPU</name>
<evidence type="ECO:0000313" key="3">
    <source>
        <dbReference type="Proteomes" id="UP000026962"/>
    </source>
</evidence>
<proteinExistence type="predicted"/>
<protein>
    <submittedName>
        <fullName evidence="2">Uncharacterized protein</fullName>
    </submittedName>
</protein>
<dbReference type="Gramene" id="OPUNC04G15540.1">
    <property type="protein sequence ID" value="OPUNC04G15540.1"/>
    <property type="gene ID" value="OPUNC04G15540"/>
</dbReference>
<sequence>MGMVLITFGEERGAQENPSAGGSSVGEETFVREGVSLRDIPEGNGVDVSDDKMEEARDSDSRRYSFLVWLSNLQEATNDLPVIPSGYIIRRRDFLERGWGWQRLVPYSRVEWANYKRYLEEYFIHNAGEVAALCASRQPYQGGQGIDSGCNDQQAAAKLFLDVDNDFIRICRDVLTPEDISLSHEIGERAKHMIQAKGDSSVAASALVQYGSALAFNLMLCEGSESHAAAAAMLGIVKEAKFVRYLLTQVDSQMYVDYYLCDAIRKSTATVLAILKGELACQTPGNDDGNDTPDKSEKPLGSSLACICLLLEVQPDSYLEEQKLQGKPSPVSELLKCAGFYALRKLEKVVLEVERNEARLKKIANVARAALTRMNNGETLSQEEMKSYLEEIIRLASI</sequence>
<dbReference type="Proteomes" id="UP000026962">
    <property type="component" value="Chromosome 4"/>
</dbReference>
<dbReference type="AlphaFoldDB" id="A0A0E0KSG2"/>
<reference evidence="2" key="1">
    <citation type="submission" date="2015-04" db="UniProtKB">
        <authorList>
            <consortium name="EnsemblPlants"/>
        </authorList>
    </citation>
    <scope>IDENTIFICATION</scope>
</reference>
<organism evidence="2">
    <name type="scientific">Oryza punctata</name>
    <name type="common">Red rice</name>
    <dbReference type="NCBI Taxonomy" id="4537"/>
    <lineage>
        <taxon>Eukaryota</taxon>
        <taxon>Viridiplantae</taxon>
        <taxon>Streptophyta</taxon>
        <taxon>Embryophyta</taxon>
        <taxon>Tracheophyta</taxon>
        <taxon>Spermatophyta</taxon>
        <taxon>Magnoliopsida</taxon>
        <taxon>Liliopsida</taxon>
        <taxon>Poales</taxon>
        <taxon>Poaceae</taxon>
        <taxon>BOP clade</taxon>
        <taxon>Oryzoideae</taxon>
        <taxon>Oryzeae</taxon>
        <taxon>Oryzinae</taxon>
        <taxon>Oryza</taxon>
    </lineage>
</organism>
<dbReference type="OMA" id="VEWANYK"/>
<accession>A0A0E0KSG2</accession>
<evidence type="ECO:0000256" key="1">
    <source>
        <dbReference type="SAM" id="MobiDB-lite"/>
    </source>
</evidence>
<dbReference type="HOGENOM" id="CLU_058133_0_0_1"/>
<keyword evidence="3" id="KW-1185">Reference proteome</keyword>
<dbReference type="EnsemblPlants" id="OPUNC04G15540.1">
    <property type="protein sequence ID" value="OPUNC04G15540.1"/>
    <property type="gene ID" value="OPUNC04G15540"/>
</dbReference>
<evidence type="ECO:0000313" key="2">
    <source>
        <dbReference type="EnsemblPlants" id="OPUNC04G15540.1"/>
    </source>
</evidence>
<feature type="region of interest" description="Disordered" evidence="1">
    <location>
        <begin position="6"/>
        <end position="55"/>
    </location>
</feature>
<feature type="compositionally biased region" description="Basic and acidic residues" evidence="1">
    <location>
        <begin position="29"/>
        <end position="41"/>
    </location>
</feature>
<reference evidence="2" key="2">
    <citation type="submission" date="2018-05" db="EMBL/GenBank/DDBJ databases">
        <title>OpunRS2 (Oryza punctata Reference Sequence Version 2).</title>
        <authorList>
            <person name="Zhang J."/>
            <person name="Kudrna D."/>
            <person name="Lee S."/>
            <person name="Talag J."/>
            <person name="Welchert J."/>
            <person name="Wing R.A."/>
        </authorList>
    </citation>
    <scope>NUCLEOTIDE SEQUENCE [LARGE SCALE GENOMIC DNA]</scope>
</reference>